<feature type="domain" description="Isoamylase 1-3-like C-terminal" evidence="2">
    <location>
        <begin position="2"/>
        <end position="101"/>
    </location>
</feature>
<dbReference type="InterPro" id="IPR048650">
    <property type="entry name" value="ISOA1-3-like_C"/>
</dbReference>
<evidence type="ECO:0000313" key="3">
    <source>
        <dbReference type="EMBL" id="KXZ41687.1"/>
    </source>
</evidence>
<feature type="region of interest" description="Disordered" evidence="1">
    <location>
        <begin position="109"/>
        <end position="167"/>
    </location>
</feature>
<gene>
    <name evidence="3" type="ORF">GPECTOR_320g28</name>
</gene>
<dbReference type="OrthoDB" id="204980at2759"/>
<keyword evidence="4" id="KW-1185">Reference proteome</keyword>
<protein>
    <recommendedName>
        <fullName evidence="2">Isoamylase 1-3-like C-terminal domain-containing protein</fullName>
    </recommendedName>
</protein>
<evidence type="ECO:0000313" key="4">
    <source>
        <dbReference type="Proteomes" id="UP000075714"/>
    </source>
</evidence>
<reference evidence="4" key="1">
    <citation type="journal article" date="2016" name="Nat. Commun.">
        <title>The Gonium pectorale genome demonstrates co-option of cell cycle regulation during the evolution of multicellularity.</title>
        <authorList>
            <person name="Hanschen E.R."/>
            <person name="Marriage T.N."/>
            <person name="Ferris P.J."/>
            <person name="Hamaji T."/>
            <person name="Toyoda A."/>
            <person name="Fujiyama A."/>
            <person name="Neme R."/>
            <person name="Noguchi H."/>
            <person name="Minakuchi Y."/>
            <person name="Suzuki M."/>
            <person name="Kawai-Toyooka H."/>
            <person name="Smith D.R."/>
            <person name="Sparks H."/>
            <person name="Anderson J."/>
            <person name="Bakaric R."/>
            <person name="Luria V."/>
            <person name="Karger A."/>
            <person name="Kirschner M.W."/>
            <person name="Durand P.M."/>
            <person name="Michod R.E."/>
            <person name="Nozaki H."/>
            <person name="Olson B.J."/>
        </authorList>
    </citation>
    <scope>NUCLEOTIDE SEQUENCE [LARGE SCALE GENOMIC DNA]</scope>
    <source>
        <strain evidence="4">NIES-2863</strain>
    </source>
</reference>
<comment type="caution">
    <text evidence="3">The sequence shown here is derived from an EMBL/GenBank/DDBJ whole genome shotgun (WGS) entry which is preliminary data.</text>
</comment>
<dbReference type="PANTHER" id="PTHR43002">
    <property type="entry name" value="GLYCOGEN DEBRANCHING ENZYME"/>
    <property type="match status" value="1"/>
</dbReference>
<evidence type="ECO:0000256" key="1">
    <source>
        <dbReference type="SAM" id="MobiDB-lite"/>
    </source>
</evidence>
<dbReference type="STRING" id="33097.A0A150FVS3"/>
<proteinExistence type="predicted"/>
<organism evidence="3 4">
    <name type="scientific">Gonium pectorale</name>
    <name type="common">Green alga</name>
    <dbReference type="NCBI Taxonomy" id="33097"/>
    <lineage>
        <taxon>Eukaryota</taxon>
        <taxon>Viridiplantae</taxon>
        <taxon>Chlorophyta</taxon>
        <taxon>core chlorophytes</taxon>
        <taxon>Chlorophyceae</taxon>
        <taxon>CS clade</taxon>
        <taxon>Chlamydomonadales</taxon>
        <taxon>Volvocaceae</taxon>
        <taxon>Gonium</taxon>
    </lineage>
</organism>
<dbReference type="Proteomes" id="UP000075714">
    <property type="component" value="Unassembled WGS sequence"/>
</dbReference>
<dbReference type="Pfam" id="PF21156">
    <property type="entry name" value="ISOA1-3_C"/>
    <property type="match status" value="1"/>
</dbReference>
<dbReference type="EMBL" id="LSYV01000318">
    <property type="protein sequence ID" value="KXZ41687.1"/>
    <property type="molecule type" value="Genomic_DNA"/>
</dbReference>
<accession>A0A150FVS3</accession>
<dbReference type="SUPFAM" id="SSF51011">
    <property type="entry name" value="Glycosyl hydrolase domain"/>
    <property type="match status" value="1"/>
</dbReference>
<evidence type="ECO:0000259" key="2">
    <source>
        <dbReference type="Pfam" id="PF21156"/>
    </source>
</evidence>
<feature type="compositionally biased region" description="Polar residues" evidence="1">
    <location>
        <begin position="109"/>
        <end position="151"/>
    </location>
</feature>
<name>A0A150FVS3_GONPE</name>
<sequence>MPHQPDWSETSRLVAFTLTDGAGGGIYVAFNTSHLPRLLKLPVWGGRVWQPLVDTGKVAPYDFLAPDSALSAEDAAAARRSLAMWTADHTYPVLPWSCIVLVSEPEDPASTTMIRRSDASSSSPQQHTTSGPRNPMTWATSLMSGQSQAGASSECLEPAVGGAAEDDDRSSVASLSAWVSGGLLARRRGSDSGYLGAPSAQQGGSPRAANTAANTAGTATFSFAPATAAVAAAATAAAGSASFSFRYRGGGAAAERLHSWGLDYTPCSKHLLGSRRNGP</sequence>
<dbReference type="Gene3D" id="2.60.40.1180">
    <property type="entry name" value="Golgi alpha-mannosidase II"/>
    <property type="match status" value="1"/>
</dbReference>
<dbReference type="InterPro" id="IPR013780">
    <property type="entry name" value="Glyco_hydro_b"/>
</dbReference>
<dbReference type="AlphaFoldDB" id="A0A150FVS3"/>